<gene>
    <name evidence="2" type="ORF">CTOB1V02_LOCUS3076</name>
</gene>
<accession>A0A7R8ZMQ8</accession>
<name>A0A7R8ZMQ8_9CRUS</name>
<evidence type="ECO:0000313" key="2">
    <source>
        <dbReference type="EMBL" id="CAD7225129.1"/>
    </source>
</evidence>
<reference evidence="2" key="1">
    <citation type="submission" date="2020-11" db="EMBL/GenBank/DDBJ databases">
        <authorList>
            <person name="Tran Van P."/>
        </authorList>
    </citation>
    <scope>NUCLEOTIDE SEQUENCE</scope>
</reference>
<proteinExistence type="predicted"/>
<protein>
    <submittedName>
        <fullName evidence="2">Uncharacterized protein</fullName>
    </submittedName>
</protein>
<feature type="compositionally biased region" description="Basic and acidic residues" evidence="1">
    <location>
        <begin position="1"/>
        <end position="10"/>
    </location>
</feature>
<feature type="region of interest" description="Disordered" evidence="1">
    <location>
        <begin position="132"/>
        <end position="151"/>
    </location>
</feature>
<feature type="compositionally biased region" description="Low complexity" evidence="1">
    <location>
        <begin position="28"/>
        <end position="51"/>
    </location>
</feature>
<organism evidence="2">
    <name type="scientific">Cyprideis torosa</name>
    <dbReference type="NCBI Taxonomy" id="163714"/>
    <lineage>
        <taxon>Eukaryota</taxon>
        <taxon>Metazoa</taxon>
        <taxon>Ecdysozoa</taxon>
        <taxon>Arthropoda</taxon>
        <taxon>Crustacea</taxon>
        <taxon>Oligostraca</taxon>
        <taxon>Ostracoda</taxon>
        <taxon>Podocopa</taxon>
        <taxon>Podocopida</taxon>
        <taxon>Cytherocopina</taxon>
        <taxon>Cytheroidea</taxon>
        <taxon>Cytherideidae</taxon>
        <taxon>Cyprideis</taxon>
    </lineage>
</organism>
<dbReference type="EMBL" id="OB660506">
    <property type="protein sequence ID" value="CAD7225129.1"/>
    <property type="molecule type" value="Genomic_DNA"/>
</dbReference>
<feature type="region of interest" description="Disordered" evidence="1">
    <location>
        <begin position="1"/>
        <end position="55"/>
    </location>
</feature>
<evidence type="ECO:0000256" key="1">
    <source>
        <dbReference type="SAM" id="MobiDB-lite"/>
    </source>
</evidence>
<feature type="non-terminal residue" evidence="2">
    <location>
        <position position="1"/>
    </location>
</feature>
<dbReference type="AlphaFoldDB" id="A0A7R8ZMQ8"/>
<sequence length="151" mass="15881">SSFPRPERTPPRSTPGRTPCSATRHSRPSSVRSFPPRSSPSLSSGGSSSSGFESYMTLEDVQSSLRKGELVEVATMCSSSNGSGYPDDVPPHVFALTDPDSGGMPRVVEETVGGRFDSRLIKENPSVVQHVQQEGVVDQLGDAGTDTGAGD</sequence>
<feature type="compositionally biased region" description="Low complexity" evidence="1">
    <location>
        <begin position="141"/>
        <end position="151"/>
    </location>
</feature>